<gene>
    <name evidence="3" type="ORF">FHR23_000064</name>
</gene>
<evidence type="ECO:0000313" key="3">
    <source>
        <dbReference type="EMBL" id="MBB5717157.1"/>
    </source>
</evidence>
<proteinExistence type="predicted"/>
<accession>A0A840YUB0</accession>
<reference evidence="3 4" key="1">
    <citation type="submission" date="2020-08" db="EMBL/GenBank/DDBJ databases">
        <title>Genomic Encyclopedia of Type Strains, Phase IV (KMG-IV): sequencing the most valuable type-strain genomes for metagenomic binning, comparative biology and taxonomic classification.</title>
        <authorList>
            <person name="Goeker M."/>
        </authorList>
    </citation>
    <scope>NUCLEOTIDE SEQUENCE [LARGE SCALE GENOMIC DNA]</scope>
    <source>
        <strain evidence="3 4">DSM 27203</strain>
    </source>
</reference>
<dbReference type="EMBL" id="JACIJI010000001">
    <property type="protein sequence ID" value="MBB5717157.1"/>
    <property type="molecule type" value="Genomic_DNA"/>
</dbReference>
<keyword evidence="4" id="KW-1185">Reference proteome</keyword>
<keyword evidence="2" id="KW-0472">Membrane</keyword>
<name>A0A840YUB0_9SPHN</name>
<dbReference type="Proteomes" id="UP000554342">
    <property type="component" value="Unassembled WGS sequence"/>
</dbReference>
<keyword evidence="2" id="KW-1133">Transmembrane helix</keyword>
<feature type="compositionally biased region" description="Basic and acidic residues" evidence="1">
    <location>
        <begin position="1"/>
        <end position="10"/>
    </location>
</feature>
<evidence type="ECO:0000313" key="4">
    <source>
        <dbReference type="Proteomes" id="UP000554342"/>
    </source>
</evidence>
<protein>
    <submittedName>
        <fullName evidence="3">Uncharacterized protein HemX</fullName>
    </submittedName>
</protein>
<evidence type="ECO:0000256" key="2">
    <source>
        <dbReference type="SAM" id="Phobius"/>
    </source>
</evidence>
<sequence>MTERVTERNDGVTNERVTERDGGGTTTVIERRGGGGGLLIGLAVLILVVVGAYFLLNQSHNDNMKTQAVTSAAKSVGDTAKKAGDAIDPSSN</sequence>
<organism evidence="3 4">
    <name type="scientific">Stakelama sediminis</name>
    <dbReference type="NCBI Taxonomy" id="463200"/>
    <lineage>
        <taxon>Bacteria</taxon>
        <taxon>Pseudomonadati</taxon>
        <taxon>Pseudomonadota</taxon>
        <taxon>Alphaproteobacteria</taxon>
        <taxon>Sphingomonadales</taxon>
        <taxon>Sphingomonadaceae</taxon>
        <taxon>Stakelama</taxon>
    </lineage>
</organism>
<dbReference type="AlphaFoldDB" id="A0A840YUB0"/>
<comment type="caution">
    <text evidence="3">The sequence shown here is derived from an EMBL/GenBank/DDBJ whole genome shotgun (WGS) entry which is preliminary data.</text>
</comment>
<dbReference type="RefSeq" id="WP_184000964.1">
    <property type="nucleotide sequence ID" value="NZ_BAABIF010000004.1"/>
</dbReference>
<feature type="region of interest" description="Disordered" evidence="1">
    <location>
        <begin position="1"/>
        <end position="30"/>
    </location>
</feature>
<keyword evidence="2" id="KW-0812">Transmembrane</keyword>
<feature type="transmembrane region" description="Helical" evidence="2">
    <location>
        <begin position="36"/>
        <end position="56"/>
    </location>
</feature>
<evidence type="ECO:0000256" key="1">
    <source>
        <dbReference type="SAM" id="MobiDB-lite"/>
    </source>
</evidence>